<dbReference type="HOGENOM" id="CLU_022000_4_1_1"/>
<dbReference type="PaxDb" id="55529-EKX43844"/>
<dbReference type="GO" id="GO:0006357">
    <property type="term" value="P:regulation of transcription by RNA polymerase II"/>
    <property type="evidence" value="ECO:0007669"/>
    <property type="project" value="InterPro"/>
</dbReference>
<sequence>LTNTPSHKDGVDERTEILLRLYGCELIQEAGILLKMHQTAIVTGQIIFHRFFFRESMVKCDVRSVAKAALFLGSKIEEQPRKTQDILNVFHASAMNHLGKRIEPLATGTTRFVSLREELFNAESAILRELGFIIHAEHAHKFVLYYIRVLFGQIPPQYPELPQRSWNYANDAYRSIICLKYPAYVLACGAIFLASRDLGINLPEDPPWWNLFDAEKEQVESI</sequence>
<dbReference type="Gene3D" id="1.10.472.10">
    <property type="entry name" value="Cyclin-like"/>
    <property type="match status" value="2"/>
</dbReference>
<dbReference type="SUPFAM" id="SSF47954">
    <property type="entry name" value="Cyclin-like"/>
    <property type="match status" value="2"/>
</dbReference>
<dbReference type="RefSeq" id="XP_005830824.1">
    <property type="nucleotide sequence ID" value="XM_005830767.1"/>
</dbReference>
<evidence type="ECO:0000313" key="2">
    <source>
        <dbReference type="EMBL" id="EKX43844.1"/>
    </source>
</evidence>
<dbReference type="InterPro" id="IPR043198">
    <property type="entry name" value="Cyclin/Ssn8"/>
</dbReference>
<gene>
    <name evidence="2" type="ORF">GUITHDRAFT_43551</name>
</gene>
<proteinExistence type="predicted"/>
<dbReference type="eggNOG" id="KOG0835">
    <property type="taxonomic scope" value="Eukaryota"/>
</dbReference>
<dbReference type="OMA" id="WEDVWSV"/>
<dbReference type="OrthoDB" id="10264655at2759"/>
<dbReference type="Pfam" id="PF00134">
    <property type="entry name" value="Cyclin_N"/>
    <property type="match status" value="1"/>
</dbReference>
<accession>L1J6W9</accession>
<dbReference type="CDD" id="cd20532">
    <property type="entry name" value="CYCLIN_CCNL_rpt1"/>
    <property type="match status" value="1"/>
</dbReference>
<dbReference type="PANTHER" id="PTHR10026">
    <property type="entry name" value="CYCLIN"/>
    <property type="match status" value="1"/>
</dbReference>
<dbReference type="InterPro" id="IPR006671">
    <property type="entry name" value="Cyclin_N"/>
</dbReference>
<evidence type="ECO:0000259" key="1">
    <source>
        <dbReference type="Pfam" id="PF00134"/>
    </source>
</evidence>
<reference evidence="2" key="1">
    <citation type="journal article" date="2012" name="Nature">
        <title>Algal genomes reveal evolutionary mosaicism and the fate of nucleomorphs.</title>
        <authorList>
            <consortium name="DOE Joint Genome Institute"/>
            <person name="Curtis B.A."/>
            <person name="Tanifuji G."/>
            <person name="Burki F."/>
            <person name="Gruber A."/>
            <person name="Irimia M."/>
            <person name="Maruyama S."/>
            <person name="Arias M.C."/>
            <person name="Ball S.G."/>
            <person name="Gile G.H."/>
            <person name="Hirakawa Y."/>
            <person name="Hopkins J.F."/>
            <person name="Kuo A."/>
            <person name="Rensing S.A."/>
            <person name="Schmutz J."/>
            <person name="Symeonidi A."/>
            <person name="Elias M."/>
            <person name="Eveleigh R.J."/>
            <person name="Herman E.K."/>
            <person name="Klute M.J."/>
            <person name="Nakayama T."/>
            <person name="Obornik M."/>
            <person name="Reyes-Prieto A."/>
            <person name="Armbrust E.V."/>
            <person name="Aves S.J."/>
            <person name="Beiko R.G."/>
            <person name="Coutinho P."/>
            <person name="Dacks J.B."/>
            <person name="Durnford D.G."/>
            <person name="Fast N.M."/>
            <person name="Green B.R."/>
            <person name="Grisdale C.J."/>
            <person name="Hempel F."/>
            <person name="Henrissat B."/>
            <person name="Hoppner M.P."/>
            <person name="Ishida K."/>
            <person name="Kim E."/>
            <person name="Koreny L."/>
            <person name="Kroth P.G."/>
            <person name="Liu Y."/>
            <person name="Malik S.B."/>
            <person name="Maier U.G."/>
            <person name="McRose D."/>
            <person name="Mock T."/>
            <person name="Neilson J.A."/>
            <person name="Onodera N.T."/>
            <person name="Poole A.M."/>
            <person name="Pritham E.J."/>
            <person name="Richards T.A."/>
            <person name="Rocap G."/>
            <person name="Roy S.W."/>
            <person name="Sarai C."/>
            <person name="Schaack S."/>
            <person name="Shirato S."/>
            <person name="Slamovits C.H."/>
            <person name="Spencer D.F."/>
            <person name="Suzuki S."/>
            <person name="Worden A.Z."/>
            <person name="Zauner S."/>
            <person name="Barry K."/>
            <person name="Bell C."/>
            <person name="Bharti A.K."/>
            <person name="Crow J.A."/>
            <person name="Grimwood J."/>
            <person name="Kramer R."/>
            <person name="Lindquist E."/>
            <person name="Lucas S."/>
            <person name="Salamov A."/>
            <person name="McFadden G.I."/>
            <person name="Lane C.E."/>
            <person name="Keeling P.J."/>
            <person name="Gray M.W."/>
            <person name="Grigoriev I.V."/>
            <person name="Archibald J.M."/>
        </authorList>
    </citation>
    <scope>NUCLEOTIDE SEQUENCE</scope>
    <source>
        <strain evidence="2">CCMP2712</strain>
    </source>
</reference>
<dbReference type="InterPro" id="IPR036915">
    <property type="entry name" value="Cyclin-like_sf"/>
</dbReference>
<feature type="non-terminal residue" evidence="2">
    <location>
        <position position="1"/>
    </location>
</feature>
<feature type="domain" description="Cyclin N-terminal" evidence="1">
    <location>
        <begin position="19"/>
        <end position="133"/>
    </location>
</feature>
<protein>
    <recommendedName>
        <fullName evidence="1">Cyclin N-terminal domain-containing protein</fullName>
    </recommendedName>
</protein>
<dbReference type="CDD" id="cd20533">
    <property type="entry name" value="CYCLIN_CCNL_rpt2"/>
    <property type="match status" value="1"/>
</dbReference>
<dbReference type="STRING" id="905079.L1J6W9"/>
<dbReference type="GO" id="GO:0016538">
    <property type="term" value="F:cyclin-dependent protein serine/threonine kinase regulator activity"/>
    <property type="evidence" value="ECO:0007669"/>
    <property type="project" value="InterPro"/>
</dbReference>
<dbReference type="EMBL" id="JH993008">
    <property type="protein sequence ID" value="EKX43844.1"/>
    <property type="molecule type" value="Genomic_DNA"/>
</dbReference>
<dbReference type="AlphaFoldDB" id="L1J6W9"/>
<dbReference type="PIRSF" id="PIRSF036580">
    <property type="entry name" value="Cyclin_L"/>
    <property type="match status" value="1"/>
</dbReference>
<organism evidence="2">
    <name type="scientific">Guillardia theta (strain CCMP2712)</name>
    <name type="common">Cryptophyte</name>
    <dbReference type="NCBI Taxonomy" id="905079"/>
    <lineage>
        <taxon>Eukaryota</taxon>
        <taxon>Cryptophyceae</taxon>
        <taxon>Pyrenomonadales</taxon>
        <taxon>Geminigeraceae</taxon>
        <taxon>Guillardia</taxon>
    </lineage>
</organism>
<dbReference type="KEGG" id="gtt:GUITHDRAFT_43551"/>
<name>L1J6W9_GUITC</name>
<dbReference type="GeneID" id="17300428"/>
<feature type="non-terminal residue" evidence="2">
    <location>
        <position position="222"/>
    </location>
</feature>